<dbReference type="Proteomes" id="UP001206983">
    <property type="component" value="Unassembled WGS sequence"/>
</dbReference>
<dbReference type="InterPro" id="IPR023753">
    <property type="entry name" value="FAD/NAD-binding_dom"/>
</dbReference>
<dbReference type="PANTHER" id="PTHR43429:SF3">
    <property type="entry name" value="NITRITE REDUCTASE [NAD(P)H]"/>
    <property type="match status" value="1"/>
</dbReference>
<evidence type="ECO:0000259" key="6">
    <source>
        <dbReference type="Pfam" id="PF07992"/>
    </source>
</evidence>
<name>A0AAE3HEQ2_9EURY</name>
<feature type="domain" description="FAD/NAD(P)-binding" evidence="6">
    <location>
        <begin position="11"/>
        <end position="299"/>
    </location>
</feature>
<gene>
    <name evidence="7" type="ORF">PV02_12505</name>
</gene>
<evidence type="ECO:0000313" key="7">
    <source>
        <dbReference type="EMBL" id="MCQ6963868.1"/>
    </source>
</evidence>
<evidence type="ECO:0000256" key="1">
    <source>
        <dbReference type="ARBA" id="ARBA00001974"/>
    </source>
</evidence>
<protein>
    <submittedName>
        <fullName evidence="7">NADH dehydrogenase</fullName>
    </submittedName>
</protein>
<dbReference type="Pfam" id="PF02852">
    <property type="entry name" value="Pyr_redox_dim"/>
    <property type="match status" value="1"/>
</dbReference>
<dbReference type="SUPFAM" id="SSF55424">
    <property type="entry name" value="FAD/NAD-linked reductases, dimerisation (C-terminal) domain"/>
    <property type="match status" value="1"/>
</dbReference>
<proteinExistence type="inferred from homology"/>
<evidence type="ECO:0000259" key="5">
    <source>
        <dbReference type="Pfam" id="PF02852"/>
    </source>
</evidence>
<feature type="domain" description="Pyridine nucleotide-disulphide oxidoreductase dimerisation" evidence="5">
    <location>
        <begin position="339"/>
        <end position="435"/>
    </location>
</feature>
<evidence type="ECO:0000256" key="4">
    <source>
        <dbReference type="ARBA" id="ARBA00022827"/>
    </source>
</evidence>
<evidence type="ECO:0000256" key="2">
    <source>
        <dbReference type="ARBA" id="ARBA00009130"/>
    </source>
</evidence>
<keyword evidence="4" id="KW-0274">FAD</keyword>
<dbReference type="AlphaFoldDB" id="A0AAE3HEQ2"/>
<dbReference type="InterPro" id="IPR036188">
    <property type="entry name" value="FAD/NAD-bd_sf"/>
</dbReference>
<sequence>MNKRDPGYSKKLIIVGGGAVGLAVATSVRRHSNYDVLVFSSDSHASYSQCGIPFVIAGDIRDFNSLLLRDKEFFGEAGIDLRTGTTVQSIDLGKRTVIADGKEYGFDKLVIATGSIPSVPEELRQGASLENVFTVRTLSDGIRLERSLQTASSVAIIGGGPIGAELAAACSRRGLKTLLVNRSDSLLSHNIDPDMADIVREHLESMGTGILTGYTPEAIKGDGSVSSVTIEGKDFPADIVIISTGVDPETRLAADAGIQLGPTGGIMVNENLQAKLADGSFDPDIYCGGECVELQDRITGRPILSQLASTARRMAGVIRDNLISQEKSFGPVISPWVAVIGELEVGTVGITSKVASLNGIEIVSGLATGTTSAGYYPGSTQLYIKLLFSDRVLVGAQIIGGKGVKERIDALSLAISKRATVEELLDLETCYTPPVGTLVDPLTYAAKGALRKMTKVRK</sequence>
<reference evidence="7 8" key="1">
    <citation type="journal article" date="2011" name="Appl. Environ. Microbiol.">
        <title>Methanogenic archaea isolated from Taiwan's Chelungpu fault.</title>
        <authorList>
            <person name="Wu S.Y."/>
            <person name="Lai M.C."/>
        </authorList>
    </citation>
    <scope>NUCLEOTIDE SEQUENCE [LARGE SCALE GENOMIC DNA]</scope>
    <source>
        <strain evidence="7 8">St545Mb</strain>
    </source>
</reference>
<keyword evidence="8" id="KW-1185">Reference proteome</keyword>
<comment type="similarity">
    <text evidence="2">Belongs to the class-III pyridine nucleotide-disulfide oxidoreductase family.</text>
</comment>
<keyword evidence="3" id="KW-0285">Flavoprotein</keyword>
<dbReference type="PRINTS" id="PR00368">
    <property type="entry name" value="FADPNR"/>
</dbReference>
<dbReference type="RefSeq" id="WP_256623790.1">
    <property type="nucleotide sequence ID" value="NZ_JTEO01000011.1"/>
</dbReference>
<dbReference type="InterPro" id="IPR016156">
    <property type="entry name" value="FAD/NAD-linked_Rdtase_dimer_sf"/>
</dbReference>
<dbReference type="GO" id="GO:0016491">
    <property type="term" value="F:oxidoreductase activity"/>
    <property type="evidence" value="ECO:0007669"/>
    <property type="project" value="InterPro"/>
</dbReference>
<dbReference type="PRINTS" id="PR00411">
    <property type="entry name" value="PNDRDTASEI"/>
</dbReference>
<evidence type="ECO:0000313" key="8">
    <source>
        <dbReference type="Proteomes" id="UP001206983"/>
    </source>
</evidence>
<dbReference type="SUPFAM" id="SSF51905">
    <property type="entry name" value="FAD/NAD(P)-binding domain"/>
    <property type="match status" value="2"/>
</dbReference>
<dbReference type="Pfam" id="PF07992">
    <property type="entry name" value="Pyr_redox_2"/>
    <property type="match status" value="1"/>
</dbReference>
<comment type="cofactor">
    <cofactor evidence="1">
        <name>FAD</name>
        <dbReference type="ChEBI" id="CHEBI:57692"/>
    </cofactor>
</comment>
<organism evidence="7 8">
    <name type="scientific">Methanolobus chelungpuianus</name>
    <dbReference type="NCBI Taxonomy" id="502115"/>
    <lineage>
        <taxon>Archaea</taxon>
        <taxon>Methanobacteriati</taxon>
        <taxon>Methanobacteriota</taxon>
        <taxon>Stenosarchaea group</taxon>
        <taxon>Methanomicrobia</taxon>
        <taxon>Methanosarcinales</taxon>
        <taxon>Methanosarcinaceae</taxon>
        <taxon>Methanolobus</taxon>
    </lineage>
</organism>
<evidence type="ECO:0000256" key="3">
    <source>
        <dbReference type="ARBA" id="ARBA00022630"/>
    </source>
</evidence>
<dbReference type="EMBL" id="JTEO01000011">
    <property type="protein sequence ID" value="MCQ6963868.1"/>
    <property type="molecule type" value="Genomic_DNA"/>
</dbReference>
<comment type="caution">
    <text evidence="7">The sequence shown here is derived from an EMBL/GenBank/DDBJ whole genome shotgun (WGS) entry which is preliminary data.</text>
</comment>
<dbReference type="Gene3D" id="3.50.50.60">
    <property type="entry name" value="FAD/NAD(P)-binding domain"/>
    <property type="match status" value="2"/>
</dbReference>
<dbReference type="InterPro" id="IPR050260">
    <property type="entry name" value="FAD-bd_OxRdtase"/>
</dbReference>
<dbReference type="InterPro" id="IPR004099">
    <property type="entry name" value="Pyr_nucl-diS_OxRdtase_dimer"/>
</dbReference>
<accession>A0AAE3HEQ2</accession>
<dbReference type="PANTHER" id="PTHR43429">
    <property type="entry name" value="PYRIDINE NUCLEOTIDE-DISULFIDE OXIDOREDUCTASE DOMAIN-CONTAINING"/>
    <property type="match status" value="1"/>
</dbReference>